<dbReference type="GO" id="GO:0106310">
    <property type="term" value="F:protein serine kinase activity"/>
    <property type="evidence" value="ECO:0007669"/>
    <property type="project" value="RHEA"/>
</dbReference>
<dbReference type="InterPro" id="IPR036890">
    <property type="entry name" value="HATPase_C_sf"/>
</dbReference>
<dbReference type="SUPFAM" id="SSF55874">
    <property type="entry name" value="ATPase domain of HSP90 chaperone/DNA topoisomerase II/histidine kinase"/>
    <property type="match status" value="1"/>
</dbReference>
<evidence type="ECO:0000259" key="7">
    <source>
        <dbReference type="SMART" id="SM00387"/>
    </source>
</evidence>
<dbReference type="InterPro" id="IPR003594">
    <property type="entry name" value="HATPase_dom"/>
</dbReference>
<evidence type="ECO:0000256" key="1">
    <source>
        <dbReference type="ARBA" id="ARBA00022527"/>
    </source>
</evidence>
<keyword evidence="2 6" id="KW-0808">Transferase</keyword>
<feature type="domain" description="Histidine kinase/HSP90-like ATPase" evidence="7">
    <location>
        <begin position="38"/>
        <end position="144"/>
    </location>
</feature>
<dbReference type="STRING" id="1305675.BFG57_13545"/>
<evidence type="ECO:0000313" key="9">
    <source>
        <dbReference type="Proteomes" id="UP000095209"/>
    </source>
</evidence>
<dbReference type="GO" id="GO:0004674">
    <property type="term" value="F:protein serine/threonine kinase activity"/>
    <property type="evidence" value="ECO:0007669"/>
    <property type="project" value="UniProtKB-KW"/>
</dbReference>
<dbReference type="RefSeq" id="WP_069716881.1">
    <property type="nucleotide sequence ID" value="NZ_MJEH01000017.1"/>
</dbReference>
<reference evidence="8 9" key="1">
    <citation type="submission" date="2016-08" db="EMBL/GenBank/DDBJ databases">
        <title>Genome of Bacillus solimangrovi GH2-4.</title>
        <authorList>
            <person name="Lim S."/>
            <person name="Kim B.-C."/>
        </authorList>
    </citation>
    <scope>NUCLEOTIDE SEQUENCE [LARGE SCALE GENOMIC DNA]</scope>
    <source>
        <strain evidence="8 9">GH2-4</strain>
    </source>
</reference>
<dbReference type="AlphaFoldDB" id="A0A1E5LG72"/>
<dbReference type="EMBL" id="MJEH01000017">
    <property type="protein sequence ID" value="OEH93073.1"/>
    <property type="molecule type" value="Genomic_DNA"/>
</dbReference>
<evidence type="ECO:0000256" key="5">
    <source>
        <dbReference type="ARBA" id="ARBA00022840"/>
    </source>
</evidence>
<evidence type="ECO:0000256" key="2">
    <source>
        <dbReference type="ARBA" id="ARBA00022679"/>
    </source>
</evidence>
<dbReference type="EC" id="2.7.11.1" evidence="6"/>
<keyword evidence="4 6" id="KW-0418">Kinase</keyword>
<dbReference type="NCBIfam" id="NF003144">
    <property type="entry name" value="PRK04069.1"/>
    <property type="match status" value="1"/>
</dbReference>
<protein>
    <recommendedName>
        <fullName evidence="6">Serine-protein kinase RsbW</fullName>
        <ecNumber evidence="6">2.7.11.1</ecNumber>
    </recommendedName>
    <alternativeName>
        <fullName evidence="6">Anti-sigma-B factor</fullName>
    </alternativeName>
    <alternativeName>
        <fullName evidence="6">Sigma-B negative effector RsbW</fullName>
    </alternativeName>
</protein>
<keyword evidence="1 6" id="KW-0723">Serine/threonine-protein kinase</keyword>
<dbReference type="CDD" id="cd16936">
    <property type="entry name" value="HATPase_RsbW-like"/>
    <property type="match status" value="1"/>
</dbReference>
<dbReference type="InterPro" id="IPR010193">
    <property type="entry name" value="RsbW"/>
</dbReference>
<name>A0A1E5LG72_9BACI</name>
<keyword evidence="9" id="KW-1185">Reference proteome</keyword>
<proteinExistence type="inferred from homology"/>
<dbReference type="GO" id="GO:0005524">
    <property type="term" value="F:ATP binding"/>
    <property type="evidence" value="ECO:0007669"/>
    <property type="project" value="UniProtKB-KW"/>
</dbReference>
<comment type="catalytic activity">
    <reaction evidence="6">
        <text>L-seryl-[protein] + ATP = O-phospho-L-seryl-[protein] + ADP + H(+)</text>
        <dbReference type="Rhea" id="RHEA:17989"/>
        <dbReference type="Rhea" id="RHEA-COMP:9863"/>
        <dbReference type="Rhea" id="RHEA-COMP:11604"/>
        <dbReference type="ChEBI" id="CHEBI:15378"/>
        <dbReference type="ChEBI" id="CHEBI:29999"/>
        <dbReference type="ChEBI" id="CHEBI:30616"/>
        <dbReference type="ChEBI" id="CHEBI:83421"/>
        <dbReference type="ChEBI" id="CHEBI:456216"/>
        <dbReference type="EC" id="2.7.11.1"/>
    </reaction>
</comment>
<comment type="similarity">
    <text evidence="6">Belongs to the anti-sigma-factor family.</text>
</comment>
<organism evidence="8 9">
    <name type="scientific">Bacillus solimangrovi</name>
    <dbReference type="NCBI Taxonomy" id="1305675"/>
    <lineage>
        <taxon>Bacteria</taxon>
        <taxon>Bacillati</taxon>
        <taxon>Bacillota</taxon>
        <taxon>Bacilli</taxon>
        <taxon>Bacillales</taxon>
        <taxon>Bacillaceae</taxon>
        <taxon>Bacillus</taxon>
    </lineage>
</organism>
<evidence type="ECO:0000256" key="3">
    <source>
        <dbReference type="ARBA" id="ARBA00022741"/>
    </source>
</evidence>
<dbReference type="SMART" id="SM00387">
    <property type="entry name" value="HATPase_c"/>
    <property type="match status" value="1"/>
</dbReference>
<gene>
    <name evidence="6" type="primary">rsbW</name>
    <name evidence="8" type="ORF">BFG57_13545</name>
</gene>
<dbReference type="GO" id="GO:0016989">
    <property type="term" value="F:sigma factor antagonist activity"/>
    <property type="evidence" value="ECO:0007669"/>
    <property type="project" value="InterPro"/>
</dbReference>
<dbReference type="HAMAP" id="MF_00638">
    <property type="entry name" value="Anti_sigma_B"/>
    <property type="match status" value="1"/>
</dbReference>
<dbReference type="InterPro" id="IPR050267">
    <property type="entry name" value="Anti-sigma-factor_SerPK"/>
</dbReference>
<keyword evidence="5 6" id="KW-0067">ATP-binding</keyword>
<dbReference type="Pfam" id="PF13581">
    <property type="entry name" value="HATPase_c_2"/>
    <property type="match status" value="1"/>
</dbReference>
<sequence>MKKPVDIVEMRVPAKPEYVGIIRLTSSGVSSRMGFSYEDIEDIKIAVSEASTNAIQHGYKGEEGEVTIGFGVYEDRLEIIVADNGESFNSDEVRKKTGPYHSGEKTEDLREGGLGLFLIDTLMDRLEINHDSGVIVIMTKYLGRDEVERRGDTISTSQTK</sequence>
<comment type="caution">
    <text evidence="8">The sequence shown here is derived from an EMBL/GenBank/DDBJ whole genome shotgun (WGS) entry which is preliminary data.</text>
</comment>
<dbReference type="Proteomes" id="UP000095209">
    <property type="component" value="Unassembled WGS sequence"/>
</dbReference>
<comment type="catalytic activity">
    <reaction evidence="6">
        <text>L-threonyl-[protein] + ATP = O-phospho-L-threonyl-[protein] + ADP + H(+)</text>
        <dbReference type="Rhea" id="RHEA:46608"/>
        <dbReference type="Rhea" id="RHEA-COMP:11060"/>
        <dbReference type="Rhea" id="RHEA-COMP:11605"/>
        <dbReference type="ChEBI" id="CHEBI:15378"/>
        <dbReference type="ChEBI" id="CHEBI:30013"/>
        <dbReference type="ChEBI" id="CHEBI:30616"/>
        <dbReference type="ChEBI" id="CHEBI:61977"/>
        <dbReference type="ChEBI" id="CHEBI:456216"/>
        <dbReference type="EC" id="2.7.11.1"/>
    </reaction>
</comment>
<evidence type="ECO:0000256" key="4">
    <source>
        <dbReference type="ARBA" id="ARBA00022777"/>
    </source>
</evidence>
<dbReference type="NCBIfam" id="TIGR01924">
    <property type="entry name" value="rsbW_low_gc"/>
    <property type="match status" value="1"/>
</dbReference>
<dbReference type="Gene3D" id="3.30.565.10">
    <property type="entry name" value="Histidine kinase-like ATPase, C-terminal domain"/>
    <property type="match status" value="1"/>
</dbReference>
<accession>A0A1E5LG72</accession>
<dbReference type="PANTHER" id="PTHR35526">
    <property type="entry name" value="ANTI-SIGMA-F FACTOR RSBW-RELATED"/>
    <property type="match status" value="1"/>
</dbReference>
<evidence type="ECO:0000256" key="6">
    <source>
        <dbReference type="HAMAP-Rule" id="MF_00638"/>
    </source>
</evidence>
<comment type="function">
    <text evidence="6">Negative regulator of sigma-B activity. Phosphorylates and inactivates its specific antagonist protein, RsbV. Upon phosphorylation of RsbV, RsbW is released and binds to sigma-B, thereby blocking its ability to form an RNA polymerase holoenzyme (E-sigma-B).</text>
</comment>
<dbReference type="PANTHER" id="PTHR35526:SF9">
    <property type="entry name" value="SERINE-PROTEIN KINASE RSBW"/>
    <property type="match status" value="1"/>
</dbReference>
<dbReference type="OrthoDB" id="9798941at2"/>
<evidence type="ECO:0000313" key="8">
    <source>
        <dbReference type="EMBL" id="OEH93073.1"/>
    </source>
</evidence>
<keyword evidence="3 6" id="KW-0547">Nucleotide-binding</keyword>